<reference evidence="1" key="1">
    <citation type="submission" date="2012-11" db="EMBL/GenBank/DDBJ databases">
        <title>The Vampirome: Transcriptome and Proteome Analysis of the Submandibular and Accessory Glands of the Vampire Bat and Vector of Human Rabies, Desmodus rotundus.</title>
        <authorList>
            <person name="Francischetti I.M.B."/>
            <person name="Assumpcao T.C.F."/>
            <person name="Ma D."/>
            <person name="Vicente E.C."/>
            <person name="Ribeiro J.M.C."/>
        </authorList>
    </citation>
    <scope>NUCLEOTIDE SEQUENCE</scope>
    <source>
        <tissue evidence="1">Salivary gland</tissue>
    </source>
</reference>
<feature type="non-terminal residue" evidence="1">
    <location>
        <position position="1"/>
    </location>
</feature>
<evidence type="ECO:0000313" key="1">
    <source>
        <dbReference type="EMBL" id="JAA50371.1"/>
    </source>
</evidence>
<accession>K9J140</accession>
<dbReference type="AlphaFoldDB" id="K9J140"/>
<dbReference type="EMBL" id="GABZ01003154">
    <property type="protein sequence ID" value="JAA50371.1"/>
    <property type="molecule type" value="mRNA"/>
</dbReference>
<organism evidence="1">
    <name type="scientific">Desmodus rotundus</name>
    <name type="common">Vampire bat</name>
    <dbReference type="NCBI Taxonomy" id="9430"/>
    <lineage>
        <taxon>Eukaryota</taxon>
        <taxon>Metazoa</taxon>
        <taxon>Chordata</taxon>
        <taxon>Craniata</taxon>
        <taxon>Vertebrata</taxon>
        <taxon>Euteleostomi</taxon>
        <taxon>Mammalia</taxon>
        <taxon>Eutheria</taxon>
        <taxon>Laurasiatheria</taxon>
        <taxon>Chiroptera</taxon>
        <taxon>Yangochiroptera</taxon>
        <taxon>Phyllostomidae</taxon>
        <taxon>Desmodontinae</taxon>
        <taxon>Desmodus</taxon>
    </lineage>
</organism>
<protein>
    <submittedName>
        <fullName evidence="1">Uncharacterized protein</fullName>
    </submittedName>
</protein>
<sequence>ITKYFPPNLESGPSPVFASLLIIIFSQGNKEIKKTVWPWKQLSFHSSHLSRSLLKMSSGFYESFLTGGGANFWQNANSLHLTW</sequence>
<name>K9J140_DESRO</name>
<proteinExistence type="evidence at transcript level"/>